<accession>A0A841NL49</accession>
<sequence length="152" mass="17707">MNIQYLTQVKENHQLRNFVNRGFSLDKIKQIEQKFNNNKEFPKAFREFLFLAGDFNNFGFDDIDGIIKLQEYAKEDMEMAGQTLNKAFFAFDVLDSMYSVILLDETNEDPKVYLLMPFLAKGGSEPLLKPNGWDFTALVNESIRRVKNNISF</sequence>
<gene>
    <name evidence="1" type="ORF">HNP36_002581</name>
</gene>
<dbReference type="EMBL" id="JACHLC010000002">
    <property type="protein sequence ID" value="MBB6371505.1"/>
    <property type="molecule type" value="Genomic_DNA"/>
</dbReference>
<protein>
    <recommendedName>
        <fullName evidence="3">Knr4/Smi1-like domain-containing protein</fullName>
    </recommendedName>
</protein>
<comment type="caution">
    <text evidence="1">The sequence shown here is derived from an EMBL/GenBank/DDBJ whole genome shotgun (WGS) entry which is preliminary data.</text>
</comment>
<dbReference type="SUPFAM" id="SSF160631">
    <property type="entry name" value="SMI1/KNR4-like"/>
    <property type="match status" value="1"/>
</dbReference>
<dbReference type="Gene3D" id="3.40.1580.10">
    <property type="entry name" value="SMI1/KNR4-like"/>
    <property type="match status" value="1"/>
</dbReference>
<proteinExistence type="predicted"/>
<evidence type="ECO:0008006" key="3">
    <source>
        <dbReference type="Google" id="ProtNLM"/>
    </source>
</evidence>
<dbReference type="InterPro" id="IPR037883">
    <property type="entry name" value="Knr4/Smi1-like_sf"/>
</dbReference>
<reference evidence="1 2" key="1">
    <citation type="submission" date="2020-08" db="EMBL/GenBank/DDBJ databases">
        <title>Functional genomics of gut bacteria from endangered species of beetles.</title>
        <authorList>
            <person name="Carlos-Shanley C."/>
        </authorList>
    </citation>
    <scope>NUCLEOTIDE SEQUENCE [LARGE SCALE GENOMIC DNA]</scope>
    <source>
        <strain evidence="1 2">S00136</strain>
    </source>
</reference>
<dbReference type="AlphaFoldDB" id="A0A841NL49"/>
<evidence type="ECO:0000313" key="2">
    <source>
        <dbReference type="Proteomes" id="UP000589738"/>
    </source>
</evidence>
<name>A0A841NL49_9FLAO</name>
<keyword evidence="2" id="KW-1185">Reference proteome</keyword>
<organism evidence="1 2">
    <name type="scientific">Chryseobacterium shigense</name>
    <dbReference type="NCBI Taxonomy" id="297244"/>
    <lineage>
        <taxon>Bacteria</taxon>
        <taxon>Pseudomonadati</taxon>
        <taxon>Bacteroidota</taxon>
        <taxon>Flavobacteriia</taxon>
        <taxon>Flavobacteriales</taxon>
        <taxon>Weeksellaceae</taxon>
        <taxon>Chryseobacterium group</taxon>
        <taxon>Chryseobacterium</taxon>
    </lineage>
</organism>
<dbReference type="Proteomes" id="UP000589738">
    <property type="component" value="Unassembled WGS sequence"/>
</dbReference>
<evidence type="ECO:0000313" key="1">
    <source>
        <dbReference type="EMBL" id="MBB6371505.1"/>
    </source>
</evidence>
<dbReference type="RefSeq" id="WP_184164050.1">
    <property type="nucleotide sequence ID" value="NZ_JACHLC010000002.1"/>
</dbReference>